<dbReference type="AlphaFoldDB" id="A0A5B0KLP4"/>
<evidence type="ECO:0000313" key="2">
    <source>
        <dbReference type="Proteomes" id="UP000325333"/>
    </source>
</evidence>
<gene>
    <name evidence="1" type="ORF">FH063_003376</name>
</gene>
<proteinExistence type="predicted"/>
<name>A0A5B0KLP4_9PROT</name>
<dbReference type="Proteomes" id="UP000325333">
    <property type="component" value="Unassembled WGS sequence"/>
</dbReference>
<evidence type="ECO:0000313" key="1">
    <source>
        <dbReference type="EMBL" id="KAA1052766.1"/>
    </source>
</evidence>
<reference evidence="1 2" key="1">
    <citation type="submission" date="2019-07" db="EMBL/GenBank/DDBJ databases">
        <title>Genome sequencing of the stress-tolerant strain Azospirillum brasilense Az19.</title>
        <authorList>
            <person name="Maroniche G.A."/>
            <person name="Garcia J.E."/>
            <person name="Pagnussat L."/>
            <person name="Amenta M."/>
            <person name="Creus C.M."/>
        </authorList>
    </citation>
    <scope>NUCLEOTIDE SEQUENCE [LARGE SCALE GENOMIC DNA]</scope>
    <source>
        <strain evidence="1 2">Az19</strain>
    </source>
</reference>
<comment type="caution">
    <text evidence="1">The sequence shown here is derived from an EMBL/GenBank/DDBJ whole genome shotgun (WGS) entry which is preliminary data.</text>
</comment>
<organism evidence="1 2">
    <name type="scientific">Azospirillum argentinense</name>
    <dbReference type="NCBI Taxonomy" id="2970906"/>
    <lineage>
        <taxon>Bacteria</taxon>
        <taxon>Pseudomonadati</taxon>
        <taxon>Pseudomonadota</taxon>
        <taxon>Alphaproteobacteria</taxon>
        <taxon>Rhodospirillales</taxon>
        <taxon>Azospirillaceae</taxon>
        <taxon>Azospirillum</taxon>
    </lineage>
</organism>
<sequence>MISGFNWCFAPKKHLFVLAWSAFRIGDCLENYIFNEAVNIRMA</sequence>
<dbReference type="EMBL" id="VEWN01000020">
    <property type="protein sequence ID" value="KAA1052766.1"/>
    <property type="molecule type" value="Genomic_DNA"/>
</dbReference>
<protein>
    <submittedName>
        <fullName evidence="1">Uncharacterized protein</fullName>
    </submittedName>
</protein>
<accession>A0A5B0KLP4</accession>